<accession>A0A164B4Q9</accession>
<protein>
    <submittedName>
        <fullName evidence="1">Uncharacterized protein</fullName>
    </submittedName>
</protein>
<keyword evidence="2" id="KW-1185">Reference proteome</keyword>
<organism evidence="1 2">
    <name type="scientific">Mycobacterium ostraviense</name>
    <dbReference type="NCBI Taxonomy" id="2738409"/>
    <lineage>
        <taxon>Bacteria</taxon>
        <taxon>Bacillati</taxon>
        <taxon>Actinomycetota</taxon>
        <taxon>Actinomycetes</taxon>
        <taxon>Mycobacteriales</taxon>
        <taxon>Mycobacteriaceae</taxon>
        <taxon>Mycobacterium</taxon>
    </lineage>
</organism>
<comment type="caution">
    <text evidence="1">The sequence shown here is derived from an EMBL/GenBank/DDBJ whole genome shotgun (WGS) entry which is preliminary data.</text>
</comment>
<gene>
    <name evidence="1" type="ORF">A4G28_04600</name>
</gene>
<proteinExistence type="predicted"/>
<dbReference type="AlphaFoldDB" id="A0A164B4Q9"/>
<dbReference type="EMBL" id="LWCI01000100">
    <property type="protein sequence ID" value="KZS63117.1"/>
    <property type="molecule type" value="Genomic_DNA"/>
</dbReference>
<dbReference type="Proteomes" id="UP000077342">
    <property type="component" value="Unassembled WGS sequence"/>
</dbReference>
<evidence type="ECO:0000313" key="2">
    <source>
        <dbReference type="Proteomes" id="UP000077342"/>
    </source>
</evidence>
<name>A0A164B4Q9_9MYCO</name>
<reference evidence="2" key="1">
    <citation type="submission" date="2016-04" db="EMBL/GenBank/DDBJ databases">
        <authorList>
            <person name="Strapagiel D."/>
            <person name="Borowka P."/>
            <person name="Marciniak B."/>
            <person name="Bakula Z."/>
            <person name="Van Ingen J."/>
            <person name="Safianowska A."/>
            <person name="Dziadek J."/>
            <person name="Jagielski T."/>
        </authorList>
    </citation>
    <scope>NUCLEOTIDE SEQUENCE [LARGE SCALE GENOMIC DNA]</scope>
    <source>
        <strain evidence="2">1010001458</strain>
    </source>
</reference>
<sequence length="206" mass="22647">MEIQVSDPIVHMYQDMHLDGLLAWCVYLAARGAEAPLSPTTREWVPDMRLPLATWTRPGRPLHPRAAAADGGVWGWCASRGHYTSVVHTAVQTRRMPTVEAHARYSTSSKFNIGLGPTKARNTASEACWPGTIAWSALGDPDAARILLGTHLTHLGRMVRHGNGSVLSVQVIEGGPRDDWTDRIFPGEYPAQVRAPYWHPSRLAVA</sequence>
<evidence type="ECO:0000313" key="1">
    <source>
        <dbReference type="EMBL" id="KZS63117.1"/>
    </source>
</evidence>